<accession>A0A1I6N044</accession>
<reference evidence="1 2" key="1">
    <citation type="submission" date="2016-10" db="EMBL/GenBank/DDBJ databases">
        <authorList>
            <person name="de Groot N.N."/>
        </authorList>
    </citation>
    <scope>NUCLEOTIDE SEQUENCE [LARGE SCALE GENOMIC DNA]</scope>
    <source>
        <strain evidence="1 2">DSM 29433</strain>
    </source>
</reference>
<dbReference type="AlphaFoldDB" id="A0A1I6N044"/>
<dbReference type="EMBL" id="FOZM01000003">
    <property type="protein sequence ID" value="SFS21332.1"/>
    <property type="molecule type" value="Genomic_DNA"/>
</dbReference>
<sequence length="69" mass="7603">MTAKIKNLWYNPAESAFEGRVDVAKGAATYRYPCTVSGPMTMSRKIVKDRMVAQAKRMSDSPGGIYSVI</sequence>
<organism evidence="1 2">
    <name type="scientific">Yoonia litorea</name>
    <dbReference type="NCBI Taxonomy" id="1123755"/>
    <lineage>
        <taxon>Bacteria</taxon>
        <taxon>Pseudomonadati</taxon>
        <taxon>Pseudomonadota</taxon>
        <taxon>Alphaproteobacteria</taxon>
        <taxon>Rhodobacterales</taxon>
        <taxon>Paracoccaceae</taxon>
        <taxon>Yoonia</taxon>
    </lineage>
</organism>
<dbReference type="STRING" id="1123755.SAMN05444714_2802"/>
<evidence type="ECO:0000313" key="2">
    <source>
        <dbReference type="Proteomes" id="UP000198926"/>
    </source>
</evidence>
<proteinExistence type="predicted"/>
<evidence type="ECO:0000313" key="1">
    <source>
        <dbReference type="EMBL" id="SFS21332.1"/>
    </source>
</evidence>
<gene>
    <name evidence="1" type="ORF">SAMN05444714_2802</name>
</gene>
<keyword evidence="2" id="KW-1185">Reference proteome</keyword>
<dbReference type="RefSeq" id="WP_090209796.1">
    <property type="nucleotide sequence ID" value="NZ_FOZM01000003.1"/>
</dbReference>
<name>A0A1I6N044_9RHOB</name>
<protein>
    <submittedName>
        <fullName evidence="1">Uncharacterized protein</fullName>
    </submittedName>
</protein>
<dbReference type="OrthoDB" id="7863406at2"/>
<dbReference type="Proteomes" id="UP000198926">
    <property type="component" value="Unassembled WGS sequence"/>
</dbReference>